<keyword evidence="3" id="KW-1185">Reference proteome</keyword>
<accession>A0A919QP55</accession>
<evidence type="ECO:0000313" key="3">
    <source>
        <dbReference type="Proteomes" id="UP000640052"/>
    </source>
</evidence>
<gene>
    <name evidence="2" type="ORF">Aph01nite_81400</name>
</gene>
<evidence type="ECO:0000313" key="2">
    <source>
        <dbReference type="EMBL" id="GIH29830.1"/>
    </source>
</evidence>
<dbReference type="RefSeq" id="WP_204046476.1">
    <property type="nucleotide sequence ID" value="NZ_BOOA01000200.1"/>
</dbReference>
<sequence length="125" mass="13104">MRISAPPDRYAAALDELALMAVQASDPDHFILLRAAMRRIIAQDLKGSGGMPGVRGTIPDHAAAAADDLLRAARARCSVATGRGQGGQVDDAHPEADRLGQPRPHPGEPITPDPRAAARLGTEET</sequence>
<reference evidence="2" key="1">
    <citation type="submission" date="2021-01" db="EMBL/GenBank/DDBJ databases">
        <title>Whole genome shotgun sequence of Acrocarpospora phusangensis NBRC 108782.</title>
        <authorList>
            <person name="Komaki H."/>
            <person name="Tamura T."/>
        </authorList>
    </citation>
    <scope>NUCLEOTIDE SEQUENCE</scope>
    <source>
        <strain evidence="2">NBRC 108782</strain>
    </source>
</reference>
<dbReference type="EMBL" id="BOOA01000200">
    <property type="protein sequence ID" value="GIH29830.1"/>
    <property type="molecule type" value="Genomic_DNA"/>
</dbReference>
<feature type="compositionally biased region" description="Pro residues" evidence="1">
    <location>
        <begin position="103"/>
        <end position="112"/>
    </location>
</feature>
<proteinExistence type="predicted"/>
<evidence type="ECO:0000256" key="1">
    <source>
        <dbReference type="SAM" id="MobiDB-lite"/>
    </source>
</evidence>
<feature type="region of interest" description="Disordered" evidence="1">
    <location>
        <begin position="80"/>
        <end position="125"/>
    </location>
</feature>
<feature type="compositionally biased region" description="Basic and acidic residues" evidence="1">
    <location>
        <begin position="90"/>
        <end position="100"/>
    </location>
</feature>
<comment type="caution">
    <text evidence="2">The sequence shown here is derived from an EMBL/GenBank/DDBJ whole genome shotgun (WGS) entry which is preliminary data.</text>
</comment>
<organism evidence="2 3">
    <name type="scientific">Acrocarpospora phusangensis</name>
    <dbReference type="NCBI Taxonomy" id="1070424"/>
    <lineage>
        <taxon>Bacteria</taxon>
        <taxon>Bacillati</taxon>
        <taxon>Actinomycetota</taxon>
        <taxon>Actinomycetes</taxon>
        <taxon>Streptosporangiales</taxon>
        <taxon>Streptosporangiaceae</taxon>
        <taxon>Acrocarpospora</taxon>
    </lineage>
</organism>
<dbReference type="Proteomes" id="UP000640052">
    <property type="component" value="Unassembled WGS sequence"/>
</dbReference>
<protein>
    <submittedName>
        <fullName evidence="2">Uncharacterized protein</fullName>
    </submittedName>
</protein>
<dbReference type="AlphaFoldDB" id="A0A919QP55"/>
<name>A0A919QP55_9ACTN</name>